<dbReference type="GeneID" id="42694107"/>
<dbReference type="Pfam" id="PF01418">
    <property type="entry name" value="HTH_6"/>
    <property type="match status" value="1"/>
</dbReference>
<dbReference type="PANTHER" id="PTHR30514:SF21">
    <property type="entry name" value="RPIR-FAMILY TRANSCRIPTIONAL REGULATOR"/>
    <property type="match status" value="1"/>
</dbReference>
<organism evidence="4 5">
    <name type="scientific">Dolosigranulum pigrum</name>
    <dbReference type="NCBI Taxonomy" id="29394"/>
    <lineage>
        <taxon>Bacteria</taxon>
        <taxon>Bacillati</taxon>
        <taxon>Bacillota</taxon>
        <taxon>Bacilli</taxon>
        <taxon>Lactobacillales</taxon>
        <taxon>Carnobacteriaceae</taxon>
        <taxon>Dolosigranulum</taxon>
    </lineage>
</organism>
<dbReference type="PROSITE" id="PS51071">
    <property type="entry name" value="HTH_RPIR"/>
    <property type="match status" value="1"/>
</dbReference>
<dbReference type="Proteomes" id="UP000190409">
    <property type="component" value="Unassembled WGS sequence"/>
</dbReference>
<evidence type="ECO:0000313" key="4">
    <source>
        <dbReference type="EMBL" id="OOL81486.1"/>
    </source>
</evidence>
<evidence type="ECO:0000313" key="5">
    <source>
        <dbReference type="Proteomes" id="UP000190409"/>
    </source>
</evidence>
<dbReference type="Pfam" id="PF01380">
    <property type="entry name" value="SIS"/>
    <property type="match status" value="1"/>
</dbReference>
<dbReference type="GO" id="GO:1901135">
    <property type="term" value="P:carbohydrate derivative metabolic process"/>
    <property type="evidence" value="ECO:0007669"/>
    <property type="project" value="InterPro"/>
</dbReference>
<dbReference type="Gene3D" id="3.40.50.10490">
    <property type="entry name" value="Glucose-6-phosphate isomerase like protein, domain 1"/>
    <property type="match status" value="1"/>
</dbReference>
<comment type="caution">
    <text evidence="4">The sequence shown here is derived from an EMBL/GenBank/DDBJ whole genome shotgun (WGS) entry which is preliminary data.</text>
</comment>
<dbReference type="SUPFAM" id="SSF53697">
    <property type="entry name" value="SIS domain"/>
    <property type="match status" value="1"/>
</dbReference>
<dbReference type="InterPro" id="IPR046348">
    <property type="entry name" value="SIS_dom_sf"/>
</dbReference>
<dbReference type="InterPro" id="IPR035472">
    <property type="entry name" value="RpiR-like_SIS"/>
</dbReference>
<dbReference type="EMBL" id="MUYF01000003">
    <property type="protein sequence ID" value="OOL81486.1"/>
    <property type="molecule type" value="Genomic_DNA"/>
</dbReference>
<sequence>MKSFQKNLVPLIESSYDSLTLTEQEIADFFIKSVHEDRDFSAEKVAEELHVSVSTLTRFAQKCGFSGYRQFIFEYESVENSTSRITDALIQRVMYDYEELINKTYSLVDEEQFSRITSMLREAKRVYIYGKGSSGLVSREMKLRFMRIGLICEAITEEDMMRMNHILIDPDCVVIGLTVSGKTKPVLEALHQAKNHGAKTVLLTTNHSESFSQEFDEVLLIAQKKTLSQGNKISPQFPLLIMVDIFYAYFRNSDTEMRQNLFQHTLDALNIREEDQNGKS</sequence>
<dbReference type="GO" id="GO:0097367">
    <property type="term" value="F:carbohydrate derivative binding"/>
    <property type="evidence" value="ECO:0007669"/>
    <property type="project" value="InterPro"/>
</dbReference>
<dbReference type="AlphaFoldDB" id="A0A1S8KP53"/>
<dbReference type="InterPro" id="IPR036388">
    <property type="entry name" value="WH-like_DNA-bd_sf"/>
</dbReference>
<dbReference type="GO" id="GO:0003700">
    <property type="term" value="F:DNA-binding transcription factor activity"/>
    <property type="evidence" value="ECO:0007669"/>
    <property type="project" value="InterPro"/>
</dbReference>
<dbReference type="InterPro" id="IPR009057">
    <property type="entry name" value="Homeodomain-like_sf"/>
</dbReference>
<dbReference type="SUPFAM" id="SSF46689">
    <property type="entry name" value="Homeodomain-like"/>
    <property type="match status" value="1"/>
</dbReference>
<gene>
    <name evidence="4" type="ORF">BWX42_07070</name>
</gene>
<dbReference type="PROSITE" id="PS51464">
    <property type="entry name" value="SIS"/>
    <property type="match status" value="1"/>
</dbReference>
<keyword evidence="1" id="KW-0805">Transcription regulation</keyword>
<dbReference type="Gene3D" id="1.10.10.10">
    <property type="entry name" value="Winged helix-like DNA-binding domain superfamily/Winged helix DNA-binding domain"/>
    <property type="match status" value="1"/>
</dbReference>
<evidence type="ECO:0000256" key="1">
    <source>
        <dbReference type="ARBA" id="ARBA00023015"/>
    </source>
</evidence>
<evidence type="ECO:0000256" key="3">
    <source>
        <dbReference type="ARBA" id="ARBA00023163"/>
    </source>
</evidence>
<dbReference type="InterPro" id="IPR001347">
    <property type="entry name" value="SIS_dom"/>
</dbReference>
<reference evidence="4 5" key="1">
    <citation type="submission" date="2017-01" db="EMBL/GenBank/DDBJ databases">
        <title>Complete Genome Sequence of Dolosigranulum pigrum isolated from a Patient with interstitial lung disease.</title>
        <authorList>
            <person name="Mukhopadhyay R."/>
            <person name="Joaquin J."/>
            <person name="Hogue R."/>
            <person name="Fitzgerald S."/>
            <person name="Jospin G."/>
            <person name="Eisen J.A."/>
            <person name="Chaturvedi V."/>
        </authorList>
    </citation>
    <scope>NUCLEOTIDE SEQUENCE [LARGE SCALE GENOMIC DNA]</scope>
    <source>
        <strain evidence="4 5">15S00348</strain>
    </source>
</reference>
<proteinExistence type="predicted"/>
<name>A0A1S8KP53_9LACT</name>
<dbReference type="PANTHER" id="PTHR30514">
    <property type="entry name" value="GLUCOKINASE"/>
    <property type="match status" value="1"/>
</dbReference>
<protein>
    <submittedName>
        <fullName evidence="4">MurR/RpiR family transcriptional regulator</fullName>
    </submittedName>
</protein>
<accession>A0A1S8KP53</accession>
<evidence type="ECO:0000256" key="2">
    <source>
        <dbReference type="ARBA" id="ARBA00023125"/>
    </source>
</evidence>
<dbReference type="InterPro" id="IPR000281">
    <property type="entry name" value="HTH_RpiR"/>
</dbReference>
<keyword evidence="3" id="KW-0804">Transcription</keyword>
<dbReference type="InterPro" id="IPR047640">
    <property type="entry name" value="RpiR-like"/>
</dbReference>
<keyword evidence="2" id="KW-0238">DNA-binding</keyword>
<dbReference type="RefSeq" id="WP_004635581.1">
    <property type="nucleotide sequence ID" value="NZ_CALFGV010000014.1"/>
</dbReference>
<dbReference type="OrthoDB" id="1648815at2"/>
<dbReference type="GO" id="GO:0003677">
    <property type="term" value="F:DNA binding"/>
    <property type="evidence" value="ECO:0007669"/>
    <property type="project" value="UniProtKB-KW"/>
</dbReference>
<dbReference type="CDD" id="cd05013">
    <property type="entry name" value="SIS_RpiR"/>
    <property type="match status" value="1"/>
</dbReference>